<organism evidence="2 3">
    <name type="scientific">Mammaliicoccus vitulinus</name>
    <dbReference type="NCBI Taxonomy" id="71237"/>
    <lineage>
        <taxon>Bacteria</taxon>
        <taxon>Bacillati</taxon>
        <taxon>Bacillota</taxon>
        <taxon>Bacilli</taxon>
        <taxon>Bacillales</taxon>
        <taxon>Staphylococcaceae</taxon>
        <taxon>Mammaliicoccus</taxon>
    </lineage>
</organism>
<dbReference type="EMBL" id="PZFK01000003">
    <property type="protein sequence ID" value="PTI30710.1"/>
    <property type="molecule type" value="Genomic_DNA"/>
</dbReference>
<dbReference type="PANTHER" id="PTHR39175:SF1">
    <property type="entry name" value="FAMILY PROTEIN, PUTATIVE (AFU_ORTHOLOGUE AFUA_3G15060)-RELATED"/>
    <property type="match status" value="1"/>
</dbReference>
<dbReference type="Gene3D" id="3.10.180.10">
    <property type="entry name" value="2,3-Dihydroxybiphenyl 1,2-Dioxygenase, domain 1"/>
    <property type="match status" value="1"/>
</dbReference>
<dbReference type="Proteomes" id="UP000241209">
    <property type="component" value="Unassembled WGS sequence"/>
</dbReference>
<gene>
    <name evidence="2" type="ORF">BU072_01630</name>
</gene>
<dbReference type="InterPro" id="IPR004360">
    <property type="entry name" value="Glyas_Fos-R_dOase_dom"/>
</dbReference>
<accession>A0A2T4PW60</accession>
<dbReference type="PANTHER" id="PTHR39175">
    <property type="entry name" value="FAMILY PROTEIN, PUTATIVE (AFU_ORTHOLOGUE AFUA_3G15060)-RELATED"/>
    <property type="match status" value="1"/>
</dbReference>
<evidence type="ECO:0000259" key="1">
    <source>
        <dbReference type="PROSITE" id="PS51819"/>
    </source>
</evidence>
<feature type="domain" description="VOC" evidence="1">
    <location>
        <begin position="6"/>
        <end position="120"/>
    </location>
</feature>
<dbReference type="AlphaFoldDB" id="A0A2T4PW60"/>
<dbReference type="GeneID" id="64115901"/>
<dbReference type="InterPro" id="IPR037523">
    <property type="entry name" value="VOC_core"/>
</dbReference>
<comment type="caution">
    <text evidence="2">The sequence shown here is derived from an EMBL/GenBank/DDBJ whole genome shotgun (WGS) entry which is preliminary data.</text>
</comment>
<dbReference type="Pfam" id="PF00903">
    <property type="entry name" value="Glyoxalase"/>
    <property type="match status" value="1"/>
</dbReference>
<protein>
    <submittedName>
        <fullName evidence="2">Glyoxalase</fullName>
    </submittedName>
</protein>
<name>A0A2T4PW60_9STAP</name>
<dbReference type="SUPFAM" id="SSF54593">
    <property type="entry name" value="Glyoxalase/Bleomycin resistance protein/Dihydroxybiphenyl dioxygenase"/>
    <property type="match status" value="1"/>
</dbReference>
<sequence length="120" mass="14007">MYKLKMWDHVQLSAPYGSEERARAFYVGQLGFNEVEKPETLKGNGGIWFNINNVDLHIGIEEDFKPLKKAHPAINVENLESLIEHLTNEKIEFKTDNRFPGAKRLHLLDPFKNRLEFIEK</sequence>
<evidence type="ECO:0000313" key="3">
    <source>
        <dbReference type="Proteomes" id="UP000241209"/>
    </source>
</evidence>
<proteinExistence type="predicted"/>
<dbReference type="OrthoDB" id="9813630at2"/>
<dbReference type="InterPro" id="IPR029068">
    <property type="entry name" value="Glyas_Bleomycin-R_OHBP_Dase"/>
</dbReference>
<dbReference type="RefSeq" id="WP_016911636.1">
    <property type="nucleotide sequence ID" value="NZ_BMDF01000003.1"/>
</dbReference>
<dbReference type="STRING" id="1167632.GCA_000286335_00935"/>
<reference evidence="2 3" key="1">
    <citation type="journal article" date="2016" name="Front. Microbiol.">
        <title>Comprehensive Phylogenetic Analysis of Bovine Non-aureus Staphylococci Species Based on Whole-Genome Sequencing.</title>
        <authorList>
            <person name="Naushad S."/>
            <person name="Barkema H.W."/>
            <person name="Luby C."/>
            <person name="Condas L.A."/>
            <person name="Nobrega D.B."/>
            <person name="Carson D.A."/>
            <person name="De Buck J."/>
        </authorList>
    </citation>
    <scope>NUCLEOTIDE SEQUENCE [LARGE SCALE GENOMIC DNA]</scope>
    <source>
        <strain evidence="2 3">SNUC 2204</strain>
    </source>
</reference>
<evidence type="ECO:0000313" key="2">
    <source>
        <dbReference type="EMBL" id="PTI30710.1"/>
    </source>
</evidence>
<dbReference type="PROSITE" id="PS51819">
    <property type="entry name" value="VOC"/>
    <property type="match status" value="1"/>
</dbReference>